<dbReference type="InterPro" id="IPR012336">
    <property type="entry name" value="Thioredoxin-like_fold"/>
</dbReference>
<dbReference type="OrthoDB" id="9800630at2"/>
<evidence type="ECO:0000256" key="1">
    <source>
        <dbReference type="PIRSR" id="PIRSR037031-50"/>
    </source>
</evidence>
<dbReference type="PANTHER" id="PTHR36450:SF1">
    <property type="entry name" value="THIOREDOXIN"/>
    <property type="match status" value="1"/>
</dbReference>
<feature type="domain" description="Thioredoxin-like fold" evidence="3">
    <location>
        <begin position="1"/>
        <end position="75"/>
    </location>
</feature>
<dbReference type="Proteomes" id="UP000054976">
    <property type="component" value="Unassembled WGS sequence"/>
</dbReference>
<dbReference type="PANTHER" id="PTHR36450">
    <property type="entry name" value="THIOREDOXIN"/>
    <property type="match status" value="1"/>
</dbReference>
<dbReference type="PIRSF" id="PIRSF037031">
    <property type="entry name" value="Redox_disulphide_2"/>
    <property type="match status" value="1"/>
</dbReference>
<keyword evidence="2" id="KW-0676">Redox-active center</keyword>
<keyword evidence="2" id="KW-1015">Disulfide bond</keyword>
<accession>A0A0U9HQB8</accession>
<keyword evidence="5" id="KW-1185">Reference proteome</keyword>
<dbReference type="RefSeq" id="WP_059175420.1">
    <property type="nucleotide sequence ID" value="NZ_BCNO01000001.1"/>
</dbReference>
<evidence type="ECO:0000259" key="3">
    <source>
        <dbReference type="Pfam" id="PF13192"/>
    </source>
</evidence>
<evidence type="ECO:0000313" key="5">
    <source>
        <dbReference type="Proteomes" id="UP000054976"/>
    </source>
</evidence>
<feature type="active site" description="Nucleophile" evidence="1">
    <location>
        <position position="13"/>
    </location>
</feature>
<dbReference type="SUPFAM" id="SSF52833">
    <property type="entry name" value="Thioredoxin-like"/>
    <property type="match status" value="1"/>
</dbReference>
<dbReference type="STRING" id="86166.TAGGR_195"/>
<feature type="active site" description="Nucleophile" evidence="1">
    <location>
        <position position="10"/>
    </location>
</feature>
<gene>
    <name evidence="4" type="ORF">TAGGR_195</name>
</gene>
<dbReference type="AlphaFoldDB" id="A0A0U9HQB8"/>
<dbReference type="InterPro" id="IPR036249">
    <property type="entry name" value="Thioredoxin-like_sf"/>
</dbReference>
<organism evidence="4 5">
    <name type="scientific">Thermodesulfovibrio aggregans</name>
    <dbReference type="NCBI Taxonomy" id="86166"/>
    <lineage>
        <taxon>Bacteria</taxon>
        <taxon>Pseudomonadati</taxon>
        <taxon>Nitrospirota</taxon>
        <taxon>Thermodesulfovibrionia</taxon>
        <taxon>Thermodesulfovibrionales</taxon>
        <taxon>Thermodesulfovibrionaceae</taxon>
        <taxon>Thermodesulfovibrio</taxon>
    </lineage>
</organism>
<dbReference type="InterPro" id="IPR005243">
    <property type="entry name" value="THIRX-like_proc"/>
</dbReference>
<dbReference type="Pfam" id="PF13192">
    <property type="entry name" value="Thioredoxin_3"/>
    <property type="match status" value="1"/>
</dbReference>
<comment type="caution">
    <text evidence="4">The sequence shown here is derived from an EMBL/GenBank/DDBJ whole genome shotgun (WGS) entry which is preliminary data.</text>
</comment>
<sequence length="82" mass="9121">MEIKILGPGCANCYKVEETVKKVVSQLGIQAEISHIKDIKEIFKYTQVTPGLLVNGKLKHAGFPLPSEDKIRNILIEELSSK</sequence>
<protein>
    <submittedName>
        <fullName evidence="4">Small redox-active disulfide protein 2</fullName>
    </submittedName>
</protein>
<proteinExistence type="predicted"/>
<dbReference type="EMBL" id="BCNO01000001">
    <property type="protein sequence ID" value="GAQ93930.1"/>
    <property type="molecule type" value="Genomic_DNA"/>
</dbReference>
<evidence type="ECO:0000256" key="2">
    <source>
        <dbReference type="PIRSR" id="PIRSR037031-51"/>
    </source>
</evidence>
<name>A0A0U9HQB8_9BACT</name>
<evidence type="ECO:0000313" key="4">
    <source>
        <dbReference type="EMBL" id="GAQ93930.1"/>
    </source>
</evidence>
<dbReference type="Gene3D" id="3.40.30.10">
    <property type="entry name" value="Glutaredoxin"/>
    <property type="match status" value="1"/>
</dbReference>
<reference evidence="5" key="1">
    <citation type="submission" date="2016-01" db="EMBL/GenBank/DDBJ databases">
        <title>Draft genome sequence of Thermodesulfovibrio aggregans strain TGE-P1.</title>
        <authorList>
            <person name="Sekiguchi Y."/>
            <person name="Ohashi A."/>
            <person name="Matsuura N."/>
            <person name="Tourlousse M.D."/>
        </authorList>
    </citation>
    <scope>NUCLEOTIDE SEQUENCE [LARGE SCALE GENOMIC DNA]</scope>
    <source>
        <strain evidence="5">TGE-P1</strain>
    </source>
</reference>
<feature type="disulfide bond" description="Redox-active" evidence="2">
    <location>
        <begin position="10"/>
        <end position="13"/>
    </location>
</feature>
<dbReference type="NCBIfam" id="TIGR00412">
    <property type="entry name" value="redox_disulf_2"/>
    <property type="match status" value="1"/>
</dbReference>